<evidence type="ECO:0000313" key="3">
    <source>
        <dbReference type="EMBL" id="BBM82010.1"/>
    </source>
</evidence>
<reference evidence="3 4" key="1">
    <citation type="submission" date="2019-08" db="EMBL/GenBank/DDBJ databases">
        <title>Complete genome sequence of Candidatus Uab amorphum.</title>
        <authorList>
            <person name="Shiratori T."/>
            <person name="Suzuki S."/>
            <person name="Kakizawa Y."/>
            <person name="Ishida K."/>
        </authorList>
    </citation>
    <scope>NUCLEOTIDE SEQUENCE [LARGE SCALE GENOMIC DNA]</scope>
    <source>
        <strain evidence="3 4">SRT547</strain>
    </source>
</reference>
<evidence type="ECO:0000256" key="2">
    <source>
        <dbReference type="SAM" id="SignalP"/>
    </source>
</evidence>
<dbReference type="RefSeq" id="WP_173013077.1">
    <property type="nucleotide sequence ID" value="NZ_AP019860.1"/>
</dbReference>
<evidence type="ECO:0000313" key="4">
    <source>
        <dbReference type="Proteomes" id="UP000326354"/>
    </source>
</evidence>
<dbReference type="Pfam" id="PF10092">
    <property type="entry name" value="DUF2330"/>
    <property type="match status" value="1"/>
</dbReference>
<proteinExistence type="predicted"/>
<dbReference type="Proteomes" id="UP000326354">
    <property type="component" value="Chromosome"/>
</dbReference>
<feature type="signal peptide" evidence="2">
    <location>
        <begin position="1"/>
        <end position="22"/>
    </location>
</feature>
<name>A0A5S9IJ52_UABAM</name>
<keyword evidence="1" id="KW-1133">Transmembrane helix</keyword>
<dbReference type="EMBL" id="AP019860">
    <property type="protein sequence ID" value="BBM82010.1"/>
    <property type="molecule type" value="Genomic_DNA"/>
</dbReference>
<sequence>MKKCLIAFVATFSLLWSDPCGMVPPIYTGEGPAITRIGLQKTYVFYKDGVETIVIRPGFSGKVDQFGMLIPFPKPPELRKVPDNIFAQIAAAIDPPEVIVDLYPYDEYEAMEDGGVDDSMDEKSLEYDTVKVLKEEAVGMYEVAVLAAGSAKALSRWMDTHGYQYPKGMDTACNDYIKMGWCFVAVKTRVGQQKGVAARPGMRDVNSKLPAGANFDGNVQGMGFRFFIDKPVVPMRLSTFNEGSLRNIVYILSEKSCRINSIPQKYVVRQVSGEDLYRNLTQPLPLRIVGGSVYDISESYWQSLMSQRDPKVHNAMAAELFAGDLLAASIRKLAHDYEEKEKMFLRIGEALNLRGPNIDALNIGQLEKERKMIVERALADIKSMTMTVVDGDFPREVLANENLTFSDYTMTENNDGIKYNARFNGKRNDYYAQEGTVYRGAQRPTKKSGATWWLLAVLLALVVCGRKTLQLRSQS</sequence>
<dbReference type="InterPro" id="IPR019283">
    <property type="entry name" value="DUF2330"/>
</dbReference>
<feature type="chain" id="PRO_5024789390" description="DUF2330 domain-containing protein" evidence="2">
    <location>
        <begin position="23"/>
        <end position="475"/>
    </location>
</feature>
<evidence type="ECO:0008006" key="5">
    <source>
        <dbReference type="Google" id="ProtNLM"/>
    </source>
</evidence>
<accession>A0A5S9IJ52</accession>
<gene>
    <name evidence="3" type="ORF">UABAM_00353</name>
</gene>
<protein>
    <recommendedName>
        <fullName evidence="5">DUF2330 domain-containing protein</fullName>
    </recommendedName>
</protein>
<dbReference type="AlphaFoldDB" id="A0A5S9IJ52"/>
<keyword evidence="1" id="KW-0472">Membrane</keyword>
<keyword evidence="2" id="KW-0732">Signal</keyword>
<keyword evidence="1" id="KW-0812">Transmembrane</keyword>
<evidence type="ECO:0000256" key="1">
    <source>
        <dbReference type="SAM" id="Phobius"/>
    </source>
</evidence>
<dbReference type="KEGG" id="uam:UABAM_00353"/>
<keyword evidence="4" id="KW-1185">Reference proteome</keyword>
<feature type="transmembrane region" description="Helical" evidence="1">
    <location>
        <begin position="450"/>
        <end position="469"/>
    </location>
</feature>
<organism evidence="3 4">
    <name type="scientific">Uabimicrobium amorphum</name>
    <dbReference type="NCBI Taxonomy" id="2596890"/>
    <lineage>
        <taxon>Bacteria</taxon>
        <taxon>Pseudomonadati</taxon>
        <taxon>Planctomycetota</taxon>
        <taxon>Candidatus Uabimicrobiia</taxon>
        <taxon>Candidatus Uabimicrobiales</taxon>
        <taxon>Candidatus Uabimicrobiaceae</taxon>
        <taxon>Candidatus Uabimicrobium</taxon>
    </lineage>
</organism>